<keyword evidence="8" id="KW-0812">Transmembrane</keyword>
<feature type="compositionally biased region" description="Pro residues" evidence="7">
    <location>
        <begin position="677"/>
        <end position="686"/>
    </location>
</feature>
<reference evidence="11" key="1">
    <citation type="journal article" date="2023" name="Mol. Phylogenet. Evol.">
        <title>Genome-scale phylogeny and comparative genomics of the fungal order Sordariales.</title>
        <authorList>
            <person name="Hensen N."/>
            <person name="Bonometti L."/>
            <person name="Westerberg I."/>
            <person name="Brannstrom I.O."/>
            <person name="Guillou S."/>
            <person name="Cros-Aarteil S."/>
            <person name="Calhoun S."/>
            <person name="Haridas S."/>
            <person name="Kuo A."/>
            <person name="Mondo S."/>
            <person name="Pangilinan J."/>
            <person name="Riley R."/>
            <person name="LaButti K."/>
            <person name="Andreopoulos B."/>
            <person name="Lipzen A."/>
            <person name="Chen C."/>
            <person name="Yan M."/>
            <person name="Daum C."/>
            <person name="Ng V."/>
            <person name="Clum A."/>
            <person name="Steindorff A."/>
            <person name="Ohm R.A."/>
            <person name="Martin F."/>
            <person name="Silar P."/>
            <person name="Natvig D.O."/>
            <person name="Lalanne C."/>
            <person name="Gautier V."/>
            <person name="Ament-Velasquez S.L."/>
            <person name="Kruys A."/>
            <person name="Hutchinson M.I."/>
            <person name="Powell A.J."/>
            <person name="Barry K."/>
            <person name="Miller A.N."/>
            <person name="Grigoriev I.V."/>
            <person name="Debuchy R."/>
            <person name="Gladieux P."/>
            <person name="Hiltunen Thoren M."/>
            <person name="Johannesson H."/>
        </authorList>
    </citation>
    <scope>NUCLEOTIDE SEQUENCE [LARGE SCALE GENOMIC DNA]</scope>
    <source>
        <strain evidence="11">CBS 284.82</strain>
    </source>
</reference>
<evidence type="ECO:0000256" key="8">
    <source>
        <dbReference type="SAM" id="Phobius"/>
    </source>
</evidence>
<name>A0AAN6PQI3_9PEZI</name>
<dbReference type="PANTHER" id="PTHR10728:SF40">
    <property type="entry name" value="PATATIN FAMILY PROTEIN"/>
    <property type="match status" value="1"/>
</dbReference>
<dbReference type="GO" id="GO:0046475">
    <property type="term" value="P:glycerophospholipid catabolic process"/>
    <property type="evidence" value="ECO:0007669"/>
    <property type="project" value="TreeGrafter"/>
</dbReference>
<dbReference type="PANTHER" id="PTHR10728">
    <property type="entry name" value="CYTOSOLIC PHOSPHOLIPASE A2"/>
    <property type="match status" value="1"/>
</dbReference>
<sequence length="842" mass="93410">MELHSRNIMRLNRLRLPVSACSQRHAGFIAQRTRPRLADNGLGLSLGRQPPRRGLILSPRRHRAKVRTTKLISVTLTGALLALWLYPTDALQHVDSRAKLAPGNPKAAGDGATPDEDQSSAWARFTRNFSAISFVPSTDGLSEKVVELILPDWVKLVPGYVRKLQREMDMAPGSLSAEIWQEAQDPFTHPEIQYSARVRVSEDLCEEEKIFLERRRKMIVPALARFLGVEEEDIHPDDVPTIAMCGSGGGLRALVAGTGSFLATAEDGLFDCATYVSGVSGSCWLQSLYYSSVTGANFQNAIGHLKARLGTHIAYPPVAFTALTSSPTNKYLFSGLVEKLKGDPRSQFGLVDVYGMLLAARLLVPKGELEVNDKDFKLSNQREYMKYGQNPLPIYTAVRHEIPELDSPDYSGPGSLSEEAKDRAKKEAWFQWFEITPYEFFCEEFSAGIPTWAMGRKFKNGSDLPSASGFRLPETRLPLLLGIWGSAFCATLSHYYREIRPIVKSLTGFQAVDDLIWGHNKDLSKVHPIEPANVPNFVHGMYGKLPETVPQAVYDNEYLQLMDAGMSNNLPIYPLLRPGRDVDIIVAFDASADIKTDNWLSVVEGYARQRNIKGWPVGIGWPKSTTPPSVTTSELEQAQAHSTAEAEGKIAQAKTDQAARQNPESLTTTTTSSSIPHPKPTPPPGAQPMKPESQRQAEAATELGYCTVWVGTTQERSSEHPPPPPVDDMSTWRLMDPHAGITVVYLPFLANDKAAPGIDVAISDYMSTWNFVYTPPQIDEVIALARANYAEGREQIRATVRAVYERKRRGRLEREGREEREEMRRLVRRGDVGGLGEGDHFS</sequence>
<keyword evidence="8" id="KW-1133">Transmembrane helix</keyword>
<dbReference type="CDD" id="cd00147">
    <property type="entry name" value="cPLA2_like"/>
    <property type="match status" value="1"/>
</dbReference>
<keyword evidence="4 5" id="KW-0443">Lipid metabolism</keyword>
<keyword evidence="3 5" id="KW-0442">Lipid degradation</keyword>
<gene>
    <name evidence="10" type="ORF">C8A01DRAFT_43729</name>
</gene>
<keyword evidence="2 5" id="KW-0378">Hydrolase</keyword>
<dbReference type="InterPro" id="IPR002642">
    <property type="entry name" value="LysoPLipase_cat_dom"/>
</dbReference>
<protein>
    <recommendedName>
        <fullName evidence="6">Lysophospholipase</fullName>
        <ecNumber evidence="6">3.1.1.5</ecNumber>
    </recommendedName>
</protein>
<dbReference type="GO" id="GO:0004623">
    <property type="term" value="F:phospholipase A2 activity"/>
    <property type="evidence" value="ECO:0007669"/>
    <property type="project" value="TreeGrafter"/>
</dbReference>
<dbReference type="SMART" id="SM00022">
    <property type="entry name" value="PLAc"/>
    <property type="match status" value="1"/>
</dbReference>
<dbReference type="Pfam" id="PF01735">
    <property type="entry name" value="PLA2_B"/>
    <property type="match status" value="1"/>
</dbReference>
<feature type="region of interest" description="Disordered" evidence="7">
    <location>
        <begin position="617"/>
        <end position="698"/>
    </location>
</feature>
<feature type="compositionally biased region" description="Low complexity" evidence="7">
    <location>
        <begin position="622"/>
        <end position="633"/>
    </location>
</feature>
<comment type="catalytic activity">
    <reaction evidence="6">
        <text>a 1-acyl-sn-glycero-3-phosphocholine + H2O = sn-glycerol 3-phosphocholine + a fatty acid + H(+)</text>
        <dbReference type="Rhea" id="RHEA:15177"/>
        <dbReference type="ChEBI" id="CHEBI:15377"/>
        <dbReference type="ChEBI" id="CHEBI:15378"/>
        <dbReference type="ChEBI" id="CHEBI:16870"/>
        <dbReference type="ChEBI" id="CHEBI:28868"/>
        <dbReference type="ChEBI" id="CHEBI:58168"/>
        <dbReference type="EC" id="3.1.1.5"/>
    </reaction>
</comment>
<dbReference type="AlphaFoldDB" id="A0AAN6PQI3"/>
<evidence type="ECO:0000313" key="10">
    <source>
        <dbReference type="EMBL" id="KAK4043424.1"/>
    </source>
</evidence>
<evidence type="ECO:0000313" key="11">
    <source>
        <dbReference type="Proteomes" id="UP001303115"/>
    </source>
</evidence>
<dbReference type="InterPro" id="IPR016035">
    <property type="entry name" value="Acyl_Trfase/lysoPLipase"/>
</dbReference>
<evidence type="ECO:0000256" key="5">
    <source>
        <dbReference type="PROSITE-ProRule" id="PRU00555"/>
    </source>
</evidence>
<keyword evidence="11" id="KW-1185">Reference proteome</keyword>
<comment type="caution">
    <text evidence="10">The sequence shown here is derived from an EMBL/GenBank/DDBJ whole genome shotgun (WGS) entry which is preliminary data.</text>
</comment>
<evidence type="ECO:0000256" key="4">
    <source>
        <dbReference type="ARBA" id="ARBA00023098"/>
    </source>
</evidence>
<organism evidence="10 11">
    <name type="scientific">Parachaetomium inaequale</name>
    <dbReference type="NCBI Taxonomy" id="2588326"/>
    <lineage>
        <taxon>Eukaryota</taxon>
        <taxon>Fungi</taxon>
        <taxon>Dikarya</taxon>
        <taxon>Ascomycota</taxon>
        <taxon>Pezizomycotina</taxon>
        <taxon>Sordariomycetes</taxon>
        <taxon>Sordariomycetidae</taxon>
        <taxon>Sordariales</taxon>
        <taxon>Chaetomiaceae</taxon>
        <taxon>Parachaetomium</taxon>
    </lineage>
</organism>
<evidence type="ECO:0000259" key="9">
    <source>
        <dbReference type="PROSITE" id="PS51210"/>
    </source>
</evidence>
<keyword evidence="10" id="KW-0808">Transferase</keyword>
<evidence type="ECO:0000256" key="7">
    <source>
        <dbReference type="SAM" id="MobiDB-lite"/>
    </source>
</evidence>
<dbReference type="GO" id="GO:0004622">
    <property type="term" value="F:phosphatidylcholine lysophospholipase activity"/>
    <property type="evidence" value="ECO:0007669"/>
    <property type="project" value="UniProtKB-EC"/>
</dbReference>
<evidence type="ECO:0000256" key="3">
    <source>
        <dbReference type="ARBA" id="ARBA00022963"/>
    </source>
</evidence>
<dbReference type="Proteomes" id="UP001303115">
    <property type="component" value="Unassembled WGS sequence"/>
</dbReference>
<evidence type="ECO:0000256" key="2">
    <source>
        <dbReference type="ARBA" id="ARBA00022801"/>
    </source>
</evidence>
<proteinExistence type="inferred from homology"/>
<evidence type="ECO:0000256" key="6">
    <source>
        <dbReference type="RuleBase" id="RU362103"/>
    </source>
</evidence>
<evidence type="ECO:0000256" key="1">
    <source>
        <dbReference type="ARBA" id="ARBA00008780"/>
    </source>
</evidence>
<feature type="transmembrane region" description="Helical" evidence="8">
    <location>
        <begin position="68"/>
        <end position="86"/>
    </location>
</feature>
<dbReference type="GO" id="GO:0005829">
    <property type="term" value="C:cytosol"/>
    <property type="evidence" value="ECO:0007669"/>
    <property type="project" value="TreeGrafter"/>
</dbReference>
<dbReference type="PROSITE" id="PS51210">
    <property type="entry name" value="PLA2C"/>
    <property type="match status" value="1"/>
</dbReference>
<feature type="domain" description="PLA2c" evidence="9">
    <location>
        <begin position="190"/>
        <end position="833"/>
    </location>
</feature>
<feature type="compositionally biased region" description="Low complexity" evidence="7">
    <location>
        <begin position="663"/>
        <end position="676"/>
    </location>
</feature>
<dbReference type="EMBL" id="MU854328">
    <property type="protein sequence ID" value="KAK4043424.1"/>
    <property type="molecule type" value="Genomic_DNA"/>
</dbReference>
<keyword evidence="8" id="KW-0472">Membrane</keyword>
<accession>A0AAN6PQI3</accession>
<dbReference type="Gene3D" id="3.40.1090.10">
    <property type="entry name" value="Cytosolic phospholipase A2 catalytic domain"/>
    <property type="match status" value="1"/>
</dbReference>
<dbReference type="EC" id="3.1.1.5" evidence="6"/>
<dbReference type="SUPFAM" id="SSF52151">
    <property type="entry name" value="FabD/lysophospholipase-like"/>
    <property type="match status" value="1"/>
</dbReference>
<comment type="similarity">
    <text evidence="1 6">Belongs to the lysophospholipase family.</text>
</comment>
<dbReference type="GO" id="GO:0016740">
    <property type="term" value="F:transferase activity"/>
    <property type="evidence" value="ECO:0007669"/>
    <property type="project" value="UniProtKB-KW"/>
</dbReference>